<gene>
    <name evidence="4" type="ORF">AQJ64_00775</name>
</gene>
<dbReference type="InterPro" id="IPR013785">
    <property type="entry name" value="Aldolase_TIM"/>
</dbReference>
<dbReference type="InterPro" id="IPR004136">
    <property type="entry name" value="NMO"/>
</dbReference>
<dbReference type="Proteomes" id="UP000052982">
    <property type="component" value="Unassembled WGS sequence"/>
</dbReference>
<dbReference type="Pfam" id="PF03060">
    <property type="entry name" value="NMO"/>
    <property type="match status" value="1"/>
</dbReference>
<evidence type="ECO:0000256" key="3">
    <source>
        <dbReference type="ARBA" id="ARBA00023002"/>
    </source>
</evidence>
<organism evidence="4 5">
    <name type="scientific">Streptomyces griseoruber</name>
    <dbReference type="NCBI Taxonomy" id="1943"/>
    <lineage>
        <taxon>Bacteria</taxon>
        <taxon>Bacillati</taxon>
        <taxon>Actinomycetota</taxon>
        <taxon>Actinomycetes</taxon>
        <taxon>Kitasatosporales</taxon>
        <taxon>Streptomycetaceae</taxon>
        <taxon>Streptomyces</taxon>
    </lineage>
</organism>
<dbReference type="RefSeq" id="WP_055631720.1">
    <property type="nucleotide sequence ID" value="NZ_KQ948763.1"/>
</dbReference>
<dbReference type="Gene3D" id="3.20.20.70">
    <property type="entry name" value="Aldolase class I"/>
    <property type="match status" value="1"/>
</dbReference>
<dbReference type="PANTHER" id="PTHR32332">
    <property type="entry name" value="2-NITROPROPANE DIOXYGENASE"/>
    <property type="match status" value="1"/>
</dbReference>
<evidence type="ECO:0000313" key="4">
    <source>
        <dbReference type="EMBL" id="KUN89248.1"/>
    </source>
</evidence>
<dbReference type="PANTHER" id="PTHR32332:SF20">
    <property type="entry name" value="2-NITROPROPANE DIOXYGENASE-LIKE PROTEIN"/>
    <property type="match status" value="1"/>
</dbReference>
<dbReference type="GO" id="GO:0018580">
    <property type="term" value="F:nitronate monooxygenase activity"/>
    <property type="evidence" value="ECO:0007669"/>
    <property type="project" value="InterPro"/>
</dbReference>
<dbReference type="SUPFAM" id="SSF51412">
    <property type="entry name" value="Inosine monophosphate dehydrogenase (IMPDH)"/>
    <property type="match status" value="1"/>
</dbReference>
<keyword evidence="5" id="KW-1185">Reference proteome</keyword>
<evidence type="ECO:0000256" key="1">
    <source>
        <dbReference type="ARBA" id="ARBA00022630"/>
    </source>
</evidence>
<dbReference type="CDD" id="cd04730">
    <property type="entry name" value="NPD_like"/>
    <property type="match status" value="1"/>
</dbReference>
<sequence length="345" mass="35631">MTGSDPADRLLPAGLPVSFPLVQAGMGGIATPRLAAAVSEAGALGTIALYKLAADGCRATVEDTAGLTARSFGVNVIPEVAGETLLRAQVTAAVSAMTDDRPMVLNSYGLPPAWLSSELEGSRFTLMVQVGTPDDAARAADLGARTVVLQGTEAGGHLLGQLPLDQLITRTVAFNAPVHLLAAGGIADGRRMRELCELGAEGWLLGTAFVAARESGAHELYKSALIDAQGEGDTVVTDRFEIGWPHRPHRVLRSAVTDSPSALPSQFIAWTSVSGGRYPVPRGSAAAPTTETTGQIDEMARYAGHGCGAVRAVLPAADIVAALRESHDHALAASLPPKESVIHGT</sequence>
<accession>A0A117RGC3</accession>
<protein>
    <submittedName>
        <fullName evidence="4">Uncharacterized protein</fullName>
    </submittedName>
</protein>
<dbReference type="EMBL" id="LMWW01000001">
    <property type="protein sequence ID" value="KUN89248.1"/>
    <property type="molecule type" value="Genomic_DNA"/>
</dbReference>
<keyword evidence="2" id="KW-0288">FMN</keyword>
<keyword evidence="1" id="KW-0285">Flavoprotein</keyword>
<dbReference type="STRING" id="1943.AQJ64_00775"/>
<keyword evidence="3" id="KW-0560">Oxidoreductase</keyword>
<name>A0A117RGC3_9ACTN</name>
<dbReference type="SMR" id="A0A117RGC3"/>
<comment type="caution">
    <text evidence="4">The sequence shown here is derived from an EMBL/GenBank/DDBJ whole genome shotgun (WGS) entry which is preliminary data.</text>
</comment>
<dbReference type="AlphaFoldDB" id="A0A117RGC3"/>
<proteinExistence type="predicted"/>
<evidence type="ECO:0000313" key="5">
    <source>
        <dbReference type="Proteomes" id="UP000052982"/>
    </source>
</evidence>
<evidence type="ECO:0000256" key="2">
    <source>
        <dbReference type="ARBA" id="ARBA00022643"/>
    </source>
</evidence>
<dbReference type="OrthoDB" id="7165168at2"/>
<reference evidence="4 5" key="1">
    <citation type="submission" date="2015-10" db="EMBL/GenBank/DDBJ databases">
        <title>Draft genome sequence of Streptomyces griseoruber DSM 40281, type strain for the species Streptomyces griseoruber.</title>
        <authorList>
            <person name="Ruckert C."/>
            <person name="Winkler A."/>
            <person name="Kalinowski J."/>
            <person name="Kampfer P."/>
            <person name="Glaeser S."/>
        </authorList>
    </citation>
    <scope>NUCLEOTIDE SEQUENCE [LARGE SCALE GENOMIC DNA]</scope>
    <source>
        <strain evidence="4 5">DSM 40281</strain>
    </source>
</reference>